<sequence length="289" mass="33229">MLQPKLCKTWMPFNFSKDVLGVIIYLAIIGVTYFLVVKSSFQYIPGYYLSEVHRFTSFLAVGVGVLLFILTSFSDPGTVKAENVTKYVCAYPYDNIIYTEKECSTCKILKPARSKHCSICDRCVARFDHHCGWMNNCIGEKNIRYFMAFLVWHFLLCLYGAVVLGLVLASRLKELKVIYILTAYYGVENSFFSLAPHIVQTFKWQDYINWKRKLNETKTSAAALKASISGMTGEKKPPESKWRAFFRRSPLEDVEVTKDNIYDKGFVRNLLEIVCPLSSKRSFTHNKVD</sequence>
<reference evidence="10 11" key="1">
    <citation type="submission" date="2020-10" db="EMBL/GenBank/DDBJ databases">
        <title>The Coptis chinensis genome and diversification of protoberbering-type alkaloids.</title>
        <authorList>
            <person name="Wang B."/>
            <person name="Shu S."/>
            <person name="Song C."/>
            <person name="Liu Y."/>
        </authorList>
    </citation>
    <scope>NUCLEOTIDE SEQUENCE [LARGE SCALE GENOMIC DNA]</scope>
    <source>
        <strain evidence="10">HL-2020</strain>
        <tissue evidence="10">Leaf</tissue>
    </source>
</reference>
<proteinExistence type="inferred from homology"/>
<dbReference type="InterPro" id="IPR039859">
    <property type="entry name" value="PFA4/ZDH16/20/ERF2-like"/>
</dbReference>
<dbReference type="Pfam" id="PF01529">
    <property type="entry name" value="DHHC"/>
    <property type="match status" value="1"/>
</dbReference>
<evidence type="ECO:0000256" key="5">
    <source>
        <dbReference type="ARBA" id="ARBA00022989"/>
    </source>
</evidence>
<comment type="domain">
    <text evidence="8">The DHHC domain is required for palmitoyltransferase activity.</text>
</comment>
<dbReference type="PROSITE" id="PS50216">
    <property type="entry name" value="DHHC"/>
    <property type="match status" value="1"/>
</dbReference>
<dbReference type="EMBL" id="JADFTS010000002">
    <property type="protein sequence ID" value="KAF9620130.1"/>
    <property type="molecule type" value="Genomic_DNA"/>
</dbReference>
<dbReference type="InterPro" id="IPR001594">
    <property type="entry name" value="Palmitoyltrfase_DHHC"/>
</dbReference>
<keyword evidence="7 8" id="KW-0012">Acyltransferase</keyword>
<gene>
    <name evidence="10" type="ORF">IFM89_010789</name>
</gene>
<evidence type="ECO:0000256" key="6">
    <source>
        <dbReference type="ARBA" id="ARBA00023136"/>
    </source>
</evidence>
<keyword evidence="5 8" id="KW-1133">Transmembrane helix</keyword>
<dbReference type="EC" id="2.3.1.225" evidence="8"/>
<keyword evidence="4 8" id="KW-0812">Transmembrane</keyword>
<comment type="subcellular location">
    <subcellularLocation>
        <location evidence="1">Membrane</location>
        <topology evidence="1">Multi-pass membrane protein</topology>
    </subcellularLocation>
</comment>
<evidence type="ECO:0000256" key="2">
    <source>
        <dbReference type="ARBA" id="ARBA00008574"/>
    </source>
</evidence>
<accession>A0A835ILP8</accession>
<dbReference type="PANTHER" id="PTHR22883:SF286">
    <property type="entry name" value="PROTEIN S-ACYLTRANSFERASE 17-RELATED"/>
    <property type="match status" value="1"/>
</dbReference>
<feature type="transmembrane region" description="Helical" evidence="8">
    <location>
        <begin position="19"/>
        <end position="36"/>
    </location>
</feature>
<keyword evidence="11" id="KW-1185">Reference proteome</keyword>
<dbReference type="Proteomes" id="UP000631114">
    <property type="component" value="Unassembled WGS sequence"/>
</dbReference>
<dbReference type="AlphaFoldDB" id="A0A835ILP8"/>
<evidence type="ECO:0000256" key="3">
    <source>
        <dbReference type="ARBA" id="ARBA00022679"/>
    </source>
</evidence>
<dbReference type="GO" id="GO:0005783">
    <property type="term" value="C:endoplasmic reticulum"/>
    <property type="evidence" value="ECO:0007669"/>
    <property type="project" value="TreeGrafter"/>
</dbReference>
<comment type="catalytic activity">
    <reaction evidence="8">
        <text>L-cysteinyl-[protein] + hexadecanoyl-CoA = S-hexadecanoyl-L-cysteinyl-[protein] + CoA</text>
        <dbReference type="Rhea" id="RHEA:36683"/>
        <dbReference type="Rhea" id="RHEA-COMP:10131"/>
        <dbReference type="Rhea" id="RHEA-COMP:11032"/>
        <dbReference type="ChEBI" id="CHEBI:29950"/>
        <dbReference type="ChEBI" id="CHEBI:57287"/>
        <dbReference type="ChEBI" id="CHEBI:57379"/>
        <dbReference type="ChEBI" id="CHEBI:74151"/>
        <dbReference type="EC" id="2.3.1.225"/>
    </reaction>
</comment>
<evidence type="ECO:0000256" key="1">
    <source>
        <dbReference type="ARBA" id="ARBA00004141"/>
    </source>
</evidence>
<dbReference type="GO" id="GO:0019706">
    <property type="term" value="F:protein-cysteine S-palmitoyltransferase activity"/>
    <property type="evidence" value="ECO:0007669"/>
    <property type="project" value="UniProtKB-EC"/>
</dbReference>
<dbReference type="GO" id="GO:0005794">
    <property type="term" value="C:Golgi apparatus"/>
    <property type="evidence" value="ECO:0007669"/>
    <property type="project" value="TreeGrafter"/>
</dbReference>
<dbReference type="GO" id="GO:0006612">
    <property type="term" value="P:protein targeting to membrane"/>
    <property type="evidence" value="ECO:0007669"/>
    <property type="project" value="TreeGrafter"/>
</dbReference>
<protein>
    <recommendedName>
        <fullName evidence="8">S-acyltransferase</fullName>
        <ecNumber evidence="8">2.3.1.225</ecNumber>
    </recommendedName>
    <alternativeName>
        <fullName evidence="8">Palmitoyltransferase</fullName>
    </alternativeName>
</protein>
<feature type="transmembrane region" description="Helical" evidence="8">
    <location>
        <begin position="57"/>
        <end position="74"/>
    </location>
</feature>
<evidence type="ECO:0000259" key="9">
    <source>
        <dbReference type="Pfam" id="PF01529"/>
    </source>
</evidence>
<organism evidence="10 11">
    <name type="scientific">Coptis chinensis</name>
    <dbReference type="NCBI Taxonomy" id="261450"/>
    <lineage>
        <taxon>Eukaryota</taxon>
        <taxon>Viridiplantae</taxon>
        <taxon>Streptophyta</taxon>
        <taxon>Embryophyta</taxon>
        <taxon>Tracheophyta</taxon>
        <taxon>Spermatophyta</taxon>
        <taxon>Magnoliopsida</taxon>
        <taxon>Ranunculales</taxon>
        <taxon>Ranunculaceae</taxon>
        <taxon>Coptidoideae</taxon>
        <taxon>Coptis</taxon>
    </lineage>
</organism>
<dbReference type="PANTHER" id="PTHR22883">
    <property type="entry name" value="ZINC FINGER DHHC DOMAIN CONTAINING PROTEIN"/>
    <property type="match status" value="1"/>
</dbReference>
<evidence type="ECO:0000313" key="11">
    <source>
        <dbReference type="Proteomes" id="UP000631114"/>
    </source>
</evidence>
<evidence type="ECO:0000256" key="7">
    <source>
        <dbReference type="ARBA" id="ARBA00023315"/>
    </source>
</evidence>
<name>A0A835ILP8_9MAGN</name>
<keyword evidence="6 8" id="KW-0472">Membrane</keyword>
<dbReference type="OrthoDB" id="5977743at2759"/>
<evidence type="ECO:0000256" key="8">
    <source>
        <dbReference type="RuleBase" id="RU079119"/>
    </source>
</evidence>
<evidence type="ECO:0000313" key="10">
    <source>
        <dbReference type="EMBL" id="KAF9620130.1"/>
    </source>
</evidence>
<comment type="caution">
    <text evidence="10">The sequence shown here is derived from an EMBL/GenBank/DDBJ whole genome shotgun (WGS) entry which is preliminary data.</text>
</comment>
<feature type="transmembrane region" description="Helical" evidence="8">
    <location>
        <begin position="143"/>
        <end position="169"/>
    </location>
</feature>
<keyword evidence="3 8" id="KW-0808">Transferase</keyword>
<dbReference type="GO" id="GO:0016020">
    <property type="term" value="C:membrane"/>
    <property type="evidence" value="ECO:0007669"/>
    <property type="project" value="UniProtKB-SubCell"/>
</dbReference>
<evidence type="ECO:0000256" key="4">
    <source>
        <dbReference type="ARBA" id="ARBA00022692"/>
    </source>
</evidence>
<comment type="similarity">
    <text evidence="2 8">Belongs to the DHHC palmitoyltransferase family.</text>
</comment>
<feature type="domain" description="Palmitoyltransferase DHHC" evidence="9">
    <location>
        <begin position="99"/>
        <end position="177"/>
    </location>
</feature>